<reference evidence="3 4" key="1">
    <citation type="submission" date="2014-04" db="EMBL/GenBank/DDBJ databases">
        <authorList>
            <consortium name="DOE Joint Genome Institute"/>
            <person name="Kuo A."/>
            <person name="Kohler A."/>
            <person name="Nagy L.G."/>
            <person name="Floudas D."/>
            <person name="Copeland A."/>
            <person name="Barry K.W."/>
            <person name="Cichocki N."/>
            <person name="Veneault-Fourrey C."/>
            <person name="LaButti K."/>
            <person name="Lindquist E.A."/>
            <person name="Lipzen A."/>
            <person name="Lundell T."/>
            <person name="Morin E."/>
            <person name="Murat C."/>
            <person name="Sun H."/>
            <person name="Tunlid A."/>
            <person name="Henrissat B."/>
            <person name="Grigoriev I.V."/>
            <person name="Hibbett D.S."/>
            <person name="Martin F."/>
            <person name="Nordberg H.P."/>
            <person name="Cantor M.N."/>
            <person name="Hua S.X."/>
        </authorList>
    </citation>
    <scope>NUCLEOTIDE SEQUENCE [LARGE SCALE GENOMIC DNA]</scope>
    <source>
        <strain evidence="3 4">Foug A</strain>
    </source>
</reference>
<feature type="compositionally biased region" description="Acidic residues" evidence="1">
    <location>
        <begin position="250"/>
        <end position="260"/>
    </location>
</feature>
<dbReference type="STRING" id="1036808.A0A0C3ENA3"/>
<evidence type="ECO:0000259" key="2">
    <source>
        <dbReference type="Pfam" id="PF08914"/>
    </source>
</evidence>
<feature type="compositionally biased region" description="Polar residues" evidence="1">
    <location>
        <begin position="277"/>
        <end position="287"/>
    </location>
</feature>
<reference evidence="4" key="2">
    <citation type="submission" date="2015-01" db="EMBL/GenBank/DDBJ databases">
        <title>Evolutionary Origins and Diversification of the Mycorrhizal Mutualists.</title>
        <authorList>
            <consortium name="DOE Joint Genome Institute"/>
            <consortium name="Mycorrhizal Genomics Consortium"/>
            <person name="Kohler A."/>
            <person name="Kuo A."/>
            <person name="Nagy L.G."/>
            <person name="Floudas D."/>
            <person name="Copeland A."/>
            <person name="Barry K.W."/>
            <person name="Cichocki N."/>
            <person name="Veneault-Fourrey C."/>
            <person name="LaButti K."/>
            <person name="Lindquist E.A."/>
            <person name="Lipzen A."/>
            <person name="Lundell T."/>
            <person name="Morin E."/>
            <person name="Murat C."/>
            <person name="Riley R."/>
            <person name="Ohm R."/>
            <person name="Sun H."/>
            <person name="Tunlid A."/>
            <person name="Henrissat B."/>
            <person name="Grigoriev I.V."/>
            <person name="Hibbett D.S."/>
            <person name="Martin F."/>
        </authorList>
    </citation>
    <scope>NUCLEOTIDE SEQUENCE [LARGE SCALE GENOMIC DNA]</scope>
    <source>
        <strain evidence="4">Foug A</strain>
    </source>
</reference>
<dbReference type="EMBL" id="KN822006">
    <property type="protein sequence ID" value="KIM69654.1"/>
    <property type="molecule type" value="Genomic_DNA"/>
</dbReference>
<evidence type="ECO:0000313" key="3">
    <source>
        <dbReference type="EMBL" id="KIM69654.1"/>
    </source>
</evidence>
<evidence type="ECO:0000256" key="1">
    <source>
        <dbReference type="SAM" id="MobiDB-lite"/>
    </source>
</evidence>
<sequence>MSCENQDDGDNIFVKDGRPMRFFFHSSVREGIEGITTNIQRHGGEVVQADRYTDVVLVDEEADIGLISRRYYSNPDRNKLKIQVEPRGFVKRCVRSGVCEHKKPVMQGMPGRPGRRRAGTGVRVNFTPEDDANLAYHMATVFPDAESGGRMGNKYYQELERLAEFPEFEWAARHTWHSWRERYKNNSVVFDENIAHIAAELKPYRNERGDDNRSRQHKALRNRREEEEEEEEEEAEEEEEEEEVKKVEEELWEEEEEGGEEERRAEENWEAPGHEYQNAQRNKSNDSILPPKTHASRKQKRSRGSAALNSHSPSSPANAKRARISRQQEEETLPEMETETEIQDDDLFGDYAFGIQDAEERSSPRSLSSPVLIVDSDDGPEMTQRTMVGTPTLMSRPSHHMIRSVLVRAGKGT</sequence>
<dbReference type="InParanoid" id="A0A0C3ENA3"/>
<dbReference type="AlphaFoldDB" id="A0A0C3ENA3"/>
<feature type="compositionally biased region" description="Low complexity" evidence="1">
    <location>
        <begin position="364"/>
        <end position="374"/>
    </location>
</feature>
<dbReference type="CDD" id="cd11655">
    <property type="entry name" value="rap1_myb-like"/>
    <property type="match status" value="1"/>
</dbReference>
<dbReference type="Pfam" id="PF08914">
    <property type="entry name" value="Myb_Rap1"/>
    <property type="match status" value="1"/>
</dbReference>
<feature type="compositionally biased region" description="Polar residues" evidence="1">
    <location>
        <begin position="307"/>
        <end position="317"/>
    </location>
</feature>
<dbReference type="InterPro" id="IPR015010">
    <property type="entry name" value="TERF2IP_Myb"/>
</dbReference>
<dbReference type="Gene3D" id="1.10.10.60">
    <property type="entry name" value="Homeodomain-like"/>
    <property type="match status" value="1"/>
</dbReference>
<accession>A0A0C3ENA3</accession>
<protein>
    <recommendedName>
        <fullName evidence="2">TERF2-interacting telomeric protein 1 Myb domain-containing protein</fullName>
    </recommendedName>
</protein>
<feature type="compositionally biased region" description="Basic residues" evidence="1">
    <location>
        <begin position="294"/>
        <end position="303"/>
    </location>
</feature>
<feature type="compositionally biased region" description="Polar residues" evidence="1">
    <location>
        <begin position="383"/>
        <end position="395"/>
    </location>
</feature>
<feature type="compositionally biased region" description="Acidic residues" evidence="1">
    <location>
        <begin position="330"/>
        <end position="348"/>
    </location>
</feature>
<evidence type="ECO:0000313" key="4">
    <source>
        <dbReference type="Proteomes" id="UP000053989"/>
    </source>
</evidence>
<gene>
    <name evidence="3" type="ORF">SCLCIDRAFT_1208146</name>
</gene>
<organism evidence="3 4">
    <name type="scientific">Scleroderma citrinum Foug A</name>
    <dbReference type="NCBI Taxonomy" id="1036808"/>
    <lineage>
        <taxon>Eukaryota</taxon>
        <taxon>Fungi</taxon>
        <taxon>Dikarya</taxon>
        <taxon>Basidiomycota</taxon>
        <taxon>Agaricomycotina</taxon>
        <taxon>Agaricomycetes</taxon>
        <taxon>Agaricomycetidae</taxon>
        <taxon>Boletales</taxon>
        <taxon>Sclerodermatineae</taxon>
        <taxon>Sclerodermataceae</taxon>
        <taxon>Scleroderma</taxon>
    </lineage>
</organism>
<dbReference type="InterPro" id="IPR009057">
    <property type="entry name" value="Homeodomain-like_sf"/>
</dbReference>
<feature type="compositionally biased region" description="Basic and acidic residues" evidence="1">
    <location>
        <begin position="205"/>
        <end position="214"/>
    </location>
</feature>
<dbReference type="Proteomes" id="UP000053989">
    <property type="component" value="Unassembled WGS sequence"/>
</dbReference>
<keyword evidence="4" id="KW-1185">Reference proteome</keyword>
<dbReference type="HOGENOM" id="CLU_665920_0_0_1"/>
<name>A0A0C3ENA3_9AGAM</name>
<dbReference type="OrthoDB" id="435460at2759"/>
<dbReference type="SUPFAM" id="SSF46689">
    <property type="entry name" value="Homeodomain-like"/>
    <property type="match status" value="1"/>
</dbReference>
<feature type="domain" description="TERF2-interacting telomeric protein 1 Myb" evidence="2">
    <location>
        <begin position="126"/>
        <end position="185"/>
    </location>
</feature>
<feature type="compositionally biased region" description="Acidic residues" evidence="1">
    <location>
        <begin position="226"/>
        <end position="242"/>
    </location>
</feature>
<proteinExistence type="predicted"/>
<feature type="region of interest" description="Disordered" evidence="1">
    <location>
        <begin position="205"/>
        <end position="395"/>
    </location>
</feature>